<evidence type="ECO:0000313" key="1">
    <source>
        <dbReference type="EMBL" id="KAA6407553.1"/>
    </source>
</evidence>
<dbReference type="Proteomes" id="UP000324767">
    <property type="component" value="Unassembled WGS sequence"/>
</dbReference>
<sequence>MVAIPVTTSSTAPRTQRCDNAPNTVAGTMFQHRALVSADLKLRTSQSVLWCASGSRTYILLTPAVAIAGHAIESLLDAATDHIIHLVEAVGDTTVTDGVFNWPTNNGLVLKAWNANNHQLTYGVLGAALDAVADYMNFHGFCRATFAVFDGANQVGEGVVG</sequence>
<reference evidence="1 2" key="1">
    <citation type="submission" date="2019-09" db="EMBL/GenBank/DDBJ databases">
        <title>The hologenome of the rock-dwelling lichen Lasallia pustulata.</title>
        <authorList>
            <person name="Greshake Tzovaras B."/>
            <person name="Segers F."/>
            <person name="Bicker A."/>
            <person name="Dal Grande F."/>
            <person name="Otte J."/>
            <person name="Hankeln T."/>
            <person name="Schmitt I."/>
            <person name="Ebersberger I."/>
        </authorList>
    </citation>
    <scope>NUCLEOTIDE SEQUENCE [LARGE SCALE GENOMIC DNA]</scope>
    <source>
        <strain evidence="1">A1-1</strain>
    </source>
</reference>
<dbReference type="OrthoDB" id="5294920at2759"/>
<organism evidence="1 2">
    <name type="scientific">Lasallia pustulata</name>
    <dbReference type="NCBI Taxonomy" id="136370"/>
    <lineage>
        <taxon>Eukaryota</taxon>
        <taxon>Fungi</taxon>
        <taxon>Dikarya</taxon>
        <taxon>Ascomycota</taxon>
        <taxon>Pezizomycotina</taxon>
        <taxon>Lecanoromycetes</taxon>
        <taxon>OSLEUM clade</taxon>
        <taxon>Umbilicariomycetidae</taxon>
        <taxon>Umbilicariales</taxon>
        <taxon>Umbilicariaceae</taxon>
        <taxon>Lasallia</taxon>
    </lineage>
</organism>
<protein>
    <submittedName>
        <fullName evidence="1">Uncharacterized protein</fullName>
    </submittedName>
</protein>
<dbReference type="AlphaFoldDB" id="A0A5M8PEN8"/>
<evidence type="ECO:0000313" key="2">
    <source>
        <dbReference type="Proteomes" id="UP000324767"/>
    </source>
</evidence>
<comment type="caution">
    <text evidence="1">The sequence shown here is derived from an EMBL/GenBank/DDBJ whole genome shotgun (WGS) entry which is preliminary data.</text>
</comment>
<accession>A0A5M8PEN8</accession>
<gene>
    <name evidence="1" type="ORF">FRX48_08796</name>
</gene>
<name>A0A5M8PEN8_9LECA</name>
<dbReference type="EMBL" id="VXIT01000017">
    <property type="protein sequence ID" value="KAA6407553.1"/>
    <property type="molecule type" value="Genomic_DNA"/>
</dbReference>
<proteinExistence type="predicted"/>